<dbReference type="RefSeq" id="XP_005704432.1">
    <property type="nucleotide sequence ID" value="XM_005704375.1"/>
</dbReference>
<keyword evidence="3" id="KW-0833">Ubl conjugation pathway</keyword>
<dbReference type="OrthoDB" id="10256182at2759"/>
<proteinExistence type="inferred from homology"/>
<dbReference type="eggNOG" id="KOG3357">
    <property type="taxonomic scope" value="Eukaryota"/>
</dbReference>
<dbReference type="EMBL" id="KB454526">
    <property type="protein sequence ID" value="EME27912.1"/>
    <property type="molecule type" value="Genomic_DNA"/>
</dbReference>
<organism evidence="4 5">
    <name type="scientific">Galdieria sulphuraria</name>
    <name type="common">Red alga</name>
    <dbReference type="NCBI Taxonomy" id="130081"/>
    <lineage>
        <taxon>Eukaryota</taxon>
        <taxon>Rhodophyta</taxon>
        <taxon>Bangiophyceae</taxon>
        <taxon>Galdieriales</taxon>
        <taxon>Galdieriaceae</taxon>
        <taxon>Galdieria</taxon>
    </lineage>
</organism>
<dbReference type="SUPFAM" id="SSF54495">
    <property type="entry name" value="UBC-like"/>
    <property type="match status" value="1"/>
</dbReference>
<accession>M2XD91</accession>
<dbReference type="PANTHER" id="PTHR12921:SF0">
    <property type="entry name" value="UBIQUITIN-FOLD MODIFIER-CONJUGATING ENZYME 1"/>
    <property type="match status" value="1"/>
</dbReference>
<dbReference type="GeneID" id="17086791"/>
<dbReference type="CDD" id="cd11686">
    <property type="entry name" value="UBCc_UFC1"/>
    <property type="match status" value="1"/>
</dbReference>
<dbReference type="STRING" id="130081.M2XD91"/>
<dbReference type="Pfam" id="PF08694">
    <property type="entry name" value="UFC1"/>
    <property type="match status" value="1"/>
</dbReference>
<reference evidence="5" key="1">
    <citation type="journal article" date="2013" name="Science">
        <title>Gene transfer from bacteria and archaea facilitated evolution of an extremophilic eukaryote.</title>
        <authorList>
            <person name="Schonknecht G."/>
            <person name="Chen W.H."/>
            <person name="Ternes C.M."/>
            <person name="Barbier G.G."/>
            <person name="Shrestha R.P."/>
            <person name="Stanke M."/>
            <person name="Brautigam A."/>
            <person name="Baker B.J."/>
            <person name="Banfield J.F."/>
            <person name="Garavito R.M."/>
            <person name="Carr K."/>
            <person name="Wilkerson C."/>
            <person name="Rensing S.A."/>
            <person name="Gagneul D."/>
            <person name="Dickenson N.E."/>
            <person name="Oesterhelt C."/>
            <person name="Lercher M.J."/>
            <person name="Weber A.P."/>
        </authorList>
    </citation>
    <scope>NUCLEOTIDE SEQUENCE [LARGE SCALE GENOMIC DNA]</scope>
    <source>
        <strain evidence="5">074W</strain>
    </source>
</reference>
<name>M2XD91_GALSU</name>
<dbReference type="AlphaFoldDB" id="M2XD91"/>
<evidence type="ECO:0000313" key="5">
    <source>
        <dbReference type="Proteomes" id="UP000030680"/>
    </source>
</evidence>
<sequence>MNKNCLGILKMDDQTKNTVQKLPFLSVRAGPRDKDKWNERLQEELSALIHYVQFNKEQDNDWFYIDCDETGILWNGKCWYYLENVRYEFELTFEIPVSYPTTPPELVLPELEGKTAKMYRGGKICQTVHFQPLWSRNVPRFGIAHCLALSLGPWLAAEVPEMVGRGVLTSFAR</sequence>
<dbReference type="OMA" id="LWQKNVP"/>
<dbReference type="KEGG" id="gsl:Gasu_45740"/>
<dbReference type="GO" id="GO:1990592">
    <property type="term" value="P:protein K69-linked ufmylation"/>
    <property type="evidence" value="ECO:0007669"/>
    <property type="project" value="TreeGrafter"/>
</dbReference>
<evidence type="ECO:0000256" key="3">
    <source>
        <dbReference type="ARBA" id="ARBA00022786"/>
    </source>
</evidence>
<dbReference type="Gramene" id="EME27912">
    <property type="protein sequence ID" value="EME27912"/>
    <property type="gene ID" value="Gasu_45740"/>
</dbReference>
<evidence type="ECO:0000256" key="2">
    <source>
        <dbReference type="ARBA" id="ARBA00013306"/>
    </source>
</evidence>
<dbReference type="PANTHER" id="PTHR12921">
    <property type="entry name" value="UBIQUITIN-FOLD MODIFIER-CONJUGATING ENZYME 1"/>
    <property type="match status" value="1"/>
</dbReference>
<dbReference type="GO" id="GO:0005737">
    <property type="term" value="C:cytoplasm"/>
    <property type="evidence" value="ECO:0007669"/>
    <property type="project" value="TreeGrafter"/>
</dbReference>
<dbReference type="Gene3D" id="3.10.110.10">
    <property type="entry name" value="Ubiquitin Conjugating Enzyme"/>
    <property type="match status" value="1"/>
</dbReference>
<dbReference type="InterPro" id="IPR014806">
    <property type="entry name" value="Ufc1"/>
</dbReference>
<comment type="similarity">
    <text evidence="1">Belongs to the ubiquitin-conjugating enzyme family. UFC1 subfamily.</text>
</comment>
<gene>
    <name evidence="4" type="ORF">Gasu_45740</name>
</gene>
<evidence type="ECO:0000313" key="4">
    <source>
        <dbReference type="EMBL" id="EME27912.1"/>
    </source>
</evidence>
<keyword evidence="5" id="KW-1185">Reference proteome</keyword>
<evidence type="ECO:0000256" key="1">
    <source>
        <dbReference type="ARBA" id="ARBA00008451"/>
    </source>
</evidence>
<dbReference type="InterPro" id="IPR016135">
    <property type="entry name" value="UBQ-conjugating_enzyme/RWD"/>
</dbReference>
<dbReference type="GO" id="GO:0061657">
    <property type="term" value="F:UFM1 conjugating enzyme activity"/>
    <property type="evidence" value="ECO:0007669"/>
    <property type="project" value="InterPro"/>
</dbReference>
<protein>
    <recommendedName>
        <fullName evidence="2">Ubiquitin-fold modifier-conjugating enzyme 1</fullName>
    </recommendedName>
</protein>
<dbReference type="Proteomes" id="UP000030680">
    <property type="component" value="Unassembled WGS sequence"/>
</dbReference>